<gene>
    <name evidence="15" type="primary">cntO_7</name>
    <name evidence="15" type="ORF">LMG26845_06212</name>
</gene>
<comment type="subcellular location">
    <subcellularLocation>
        <location evidence="1 10">Cell outer membrane</location>
        <topology evidence="1 10">Multi-pass membrane protein</topology>
    </subcellularLocation>
</comment>
<evidence type="ECO:0000313" key="15">
    <source>
        <dbReference type="EMBL" id="CAB3719018.1"/>
    </source>
</evidence>
<evidence type="ECO:0000256" key="3">
    <source>
        <dbReference type="ARBA" id="ARBA00022448"/>
    </source>
</evidence>
<dbReference type="InterPro" id="IPR012910">
    <property type="entry name" value="Plug_dom"/>
</dbReference>
<organism evidence="15 16">
    <name type="scientific">Achromobacter insuavis</name>
    <dbReference type="NCBI Taxonomy" id="1287735"/>
    <lineage>
        <taxon>Bacteria</taxon>
        <taxon>Pseudomonadati</taxon>
        <taxon>Pseudomonadota</taxon>
        <taxon>Betaproteobacteria</taxon>
        <taxon>Burkholderiales</taxon>
        <taxon>Alcaligenaceae</taxon>
        <taxon>Achromobacter</taxon>
    </lineage>
</organism>
<evidence type="ECO:0000256" key="11">
    <source>
        <dbReference type="RuleBase" id="RU003357"/>
    </source>
</evidence>
<name>A0A6J5BXY1_9BURK</name>
<dbReference type="Pfam" id="PF00593">
    <property type="entry name" value="TonB_dep_Rec_b-barrel"/>
    <property type="match status" value="1"/>
</dbReference>
<dbReference type="AlphaFoldDB" id="A0A6J5BXY1"/>
<keyword evidence="4 10" id="KW-1134">Transmembrane beta strand</keyword>
<evidence type="ECO:0000256" key="4">
    <source>
        <dbReference type="ARBA" id="ARBA00022452"/>
    </source>
</evidence>
<dbReference type="InterPro" id="IPR000531">
    <property type="entry name" value="Beta-barrel_TonB"/>
</dbReference>
<evidence type="ECO:0000256" key="10">
    <source>
        <dbReference type="PROSITE-ProRule" id="PRU01360"/>
    </source>
</evidence>
<dbReference type="SUPFAM" id="SSF56935">
    <property type="entry name" value="Porins"/>
    <property type="match status" value="1"/>
</dbReference>
<evidence type="ECO:0000256" key="8">
    <source>
        <dbReference type="ARBA" id="ARBA00023170"/>
    </source>
</evidence>
<keyword evidence="3 10" id="KW-0813">Transport</keyword>
<dbReference type="PANTHER" id="PTHR32552:SF84">
    <property type="entry name" value="TONB-DEPENDENT RECEPTOR-RELATED"/>
    <property type="match status" value="1"/>
</dbReference>
<feature type="signal peptide" evidence="12">
    <location>
        <begin position="1"/>
        <end position="29"/>
    </location>
</feature>
<sequence>MPAPPAWTMKKNYAASLLAGACAANPAFALTAEPAIETLAPTRVEGERAEDSPNGPINLERIDGTGSRLGLRIKDTPASVTVISRQQIEARGALNTQDIARGIPGVNNAAPPGMAGAVSYRGFSGGQVSQLFNGISVQYDSVAARPIDSWIYDRVEAIGGPSTFLFGAGAVGGAINYVTKLAERDTFYEGQLRLGSFDTRQASVGINQQLAGSPGGRGHYLRIDANTTASHGWVDGERSNSTQVAASLLSDLGDDVTQTWAFEYQRERVDRPYWGTPLTVGANGKVSGEGQIRGGTRFKNYNVDDGLYEQSVLWARSLTEWRAAPGVTFKNTLYYYRAERDFRNLETYRYNAANSRVLRSGALLQRHEQSLIGNRVEGLVESTLAGLPTSWSFGADLSVNKQTRYPTSLPATVDAVDPYDFQPGYFYDIPGMTRGHNPDRDNRVRTLAFTLENRTEVLPGVAIVSALRKDFIDLDLTNRRAVTASSPASASRSYSPTTGRLALNWAITPQASLYAQYATAADPPSGIMATASFADVLNNDKLTTGTQKEVGGKFEFWDGRGSATVAAYEITRKNISAPDASNPAVSVPVGQQSARGLELAGGLRLTRTLSLQANVAFVDPKYDDFSETIGGVRVSRNGNVPTNTPRRVANAWIDYAFLPDWNASLAARYVGRAYADAANTVWAPSYTVFDAALSHRIDRHFTITGRVRNLTDKVYAANVSGTPMFYLGAPRSFELTLQARF</sequence>
<evidence type="ECO:0000256" key="9">
    <source>
        <dbReference type="ARBA" id="ARBA00023237"/>
    </source>
</evidence>
<evidence type="ECO:0000259" key="14">
    <source>
        <dbReference type="Pfam" id="PF07715"/>
    </source>
</evidence>
<evidence type="ECO:0000313" key="16">
    <source>
        <dbReference type="Proteomes" id="UP000507979"/>
    </source>
</evidence>
<proteinExistence type="inferred from homology"/>
<evidence type="ECO:0000256" key="1">
    <source>
        <dbReference type="ARBA" id="ARBA00004571"/>
    </source>
</evidence>
<evidence type="ECO:0000256" key="6">
    <source>
        <dbReference type="ARBA" id="ARBA00023077"/>
    </source>
</evidence>
<evidence type="ECO:0000256" key="2">
    <source>
        <dbReference type="ARBA" id="ARBA00009810"/>
    </source>
</evidence>
<feature type="domain" description="TonB-dependent receptor plug" evidence="14">
    <location>
        <begin position="73"/>
        <end position="174"/>
    </location>
</feature>
<evidence type="ECO:0000256" key="12">
    <source>
        <dbReference type="SAM" id="SignalP"/>
    </source>
</evidence>
<comment type="similarity">
    <text evidence="2 10 11">Belongs to the TonB-dependent receptor family.</text>
</comment>
<dbReference type="Gene3D" id="2.170.130.10">
    <property type="entry name" value="TonB-dependent receptor, plug domain"/>
    <property type="match status" value="1"/>
</dbReference>
<evidence type="ECO:0000256" key="5">
    <source>
        <dbReference type="ARBA" id="ARBA00022692"/>
    </source>
</evidence>
<feature type="domain" description="TonB-dependent receptor-like beta-barrel" evidence="13">
    <location>
        <begin position="273"/>
        <end position="710"/>
    </location>
</feature>
<keyword evidence="7 10" id="KW-0472">Membrane</keyword>
<dbReference type="InterPro" id="IPR037066">
    <property type="entry name" value="Plug_dom_sf"/>
</dbReference>
<dbReference type="Proteomes" id="UP000507979">
    <property type="component" value="Unassembled WGS sequence"/>
</dbReference>
<keyword evidence="5 10" id="KW-0812">Transmembrane</keyword>
<keyword evidence="12" id="KW-0732">Signal</keyword>
<feature type="chain" id="PRO_5026753173" evidence="12">
    <location>
        <begin position="30"/>
        <end position="741"/>
    </location>
</feature>
<dbReference type="CDD" id="cd01347">
    <property type="entry name" value="ligand_gated_channel"/>
    <property type="match status" value="1"/>
</dbReference>
<dbReference type="PANTHER" id="PTHR32552">
    <property type="entry name" value="FERRICHROME IRON RECEPTOR-RELATED"/>
    <property type="match status" value="1"/>
</dbReference>
<dbReference type="EMBL" id="CADIJR010000170">
    <property type="protein sequence ID" value="CAB3719018.1"/>
    <property type="molecule type" value="Genomic_DNA"/>
</dbReference>
<keyword evidence="8 15" id="KW-0675">Receptor</keyword>
<protein>
    <submittedName>
        <fullName evidence="15">Metal-pseudopaline receptor CntO</fullName>
    </submittedName>
</protein>
<dbReference type="GO" id="GO:0009279">
    <property type="term" value="C:cell outer membrane"/>
    <property type="evidence" value="ECO:0007669"/>
    <property type="project" value="UniProtKB-SubCell"/>
</dbReference>
<accession>A0A6J5BXY1</accession>
<keyword evidence="16" id="KW-1185">Reference proteome</keyword>
<dbReference type="Gene3D" id="2.40.170.20">
    <property type="entry name" value="TonB-dependent receptor, beta-barrel domain"/>
    <property type="match status" value="1"/>
</dbReference>
<reference evidence="15 16" key="1">
    <citation type="submission" date="2020-04" db="EMBL/GenBank/DDBJ databases">
        <authorList>
            <person name="De Canck E."/>
        </authorList>
    </citation>
    <scope>NUCLEOTIDE SEQUENCE [LARGE SCALE GENOMIC DNA]</scope>
    <source>
        <strain evidence="15 16">LMG 26845</strain>
    </source>
</reference>
<dbReference type="PROSITE" id="PS52016">
    <property type="entry name" value="TONB_DEPENDENT_REC_3"/>
    <property type="match status" value="1"/>
</dbReference>
<keyword evidence="6 11" id="KW-0798">TonB box</keyword>
<keyword evidence="9 10" id="KW-0998">Cell outer membrane</keyword>
<evidence type="ECO:0000256" key="7">
    <source>
        <dbReference type="ARBA" id="ARBA00023136"/>
    </source>
</evidence>
<dbReference type="Pfam" id="PF07715">
    <property type="entry name" value="Plug"/>
    <property type="match status" value="1"/>
</dbReference>
<dbReference type="GO" id="GO:0015344">
    <property type="term" value="F:siderophore uptake transmembrane transporter activity"/>
    <property type="evidence" value="ECO:0007669"/>
    <property type="project" value="TreeGrafter"/>
</dbReference>
<evidence type="ECO:0000259" key="13">
    <source>
        <dbReference type="Pfam" id="PF00593"/>
    </source>
</evidence>
<dbReference type="InterPro" id="IPR036942">
    <property type="entry name" value="Beta-barrel_TonB_sf"/>
</dbReference>
<dbReference type="InterPro" id="IPR039426">
    <property type="entry name" value="TonB-dep_rcpt-like"/>
</dbReference>